<evidence type="ECO:0000313" key="16">
    <source>
        <dbReference type="EMBL" id="KAL0917861.1"/>
    </source>
</evidence>
<keyword evidence="9 14" id="KW-0067">ATP-binding</keyword>
<dbReference type="InterPro" id="IPR008271">
    <property type="entry name" value="Ser/Thr_kinase_AS"/>
</dbReference>
<accession>A0ABD0V5P0</accession>
<dbReference type="InterPro" id="IPR001611">
    <property type="entry name" value="Leu-rich_rpt"/>
</dbReference>
<dbReference type="InterPro" id="IPR001245">
    <property type="entry name" value="Ser-Thr/Tyr_kinase_cat_dom"/>
</dbReference>
<keyword evidence="4" id="KW-0808">Transferase</keyword>
<evidence type="ECO:0000256" key="3">
    <source>
        <dbReference type="ARBA" id="ARBA00022614"/>
    </source>
</evidence>
<evidence type="ECO:0000256" key="7">
    <source>
        <dbReference type="ARBA" id="ARBA00022741"/>
    </source>
</evidence>
<dbReference type="Gene3D" id="3.80.10.10">
    <property type="entry name" value="Ribonuclease Inhibitor"/>
    <property type="match status" value="1"/>
</dbReference>
<evidence type="ECO:0000256" key="5">
    <source>
        <dbReference type="ARBA" id="ARBA00022692"/>
    </source>
</evidence>
<evidence type="ECO:0000256" key="11">
    <source>
        <dbReference type="ARBA" id="ARBA00023136"/>
    </source>
</evidence>
<keyword evidence="10" id="KW-1133">Transmembrane helix</keyword>
<dbReference type="GO" id="GO:0004674">
    <property type="term" value="F:protein serine/threonine kinase activity"/>
    <property type="evidence" value="ECO:0007669"/>
    <property type="project" value="UniProtKB-KW"/>
</dbReference>
<evidence type="ECO:0000313" key="17">
    <source>
        <dbReference type="Proteomes" id="UP001552299"/>
    </source>
</evidence>
<dbReference type="AlphaFoldDB" id="A0ABD0V5P0"/>
<dbReference type="PROSITE" id="PS50011">
    <property type="entry name" value="PROTEIN_KINASE_DOM"/>
    <property type="match status" value="1"/>
</dbReference>
<keyword evidence="3" id="KW-0433">Leucine-rich repeat</keyword>
<comment type="subcellular location">
    <subcellularLocation>
        <location evidence="1">Cell membrane</location>
        <topology evidence="1">Single-pass membrane protein</topology>
    </subcellularLocation>
</comment>
<evidence type="ECO:0000256" key="12">
    <source>
        <dbReference type="ARBA" id="ARBA00023170"/>
    </source>
</evidence>
<dbReference type="PANTHER" id="PTHR48056">
    <property type="entry name" value="LRR RECEPTOR-LIKE SERINE/THREONINE-PROTEIN KINASE-RELATED"/>
    <property type="match status" value="1"/>
</dbReference>
<dbReference type="SMART" id="SM00220">
    <property type="entry name" value="S_TKc"/>
    <property type="match status" value="1"/>
</dbReference>
<keyword evidence="5" id="KW-0812">Transmembrane</keyword>
<dbReference type="Pfam" id="PF00560">
    <property type="entry name" value="LRR_1"/>
    <property type="match status" value="1"/>
</dbReference>
<dbReference type="InterPro" id="IPR002156">
    <property type="entry name" value="RNaseH_domain"/>
</dbReference>
<dbReference type="InterPro" id="IPR050647">
    <property type="entry name" value="Plant_LRR-RLKs"/>
</dbReference>
<evidence type="ECO:0000256" key="4">
    <source>
        <dbReference type="ARBA" id="ARBA00022679"/>
    </source>
</evidence>
<evidence type="ECO:0000259" key="15">
    <source>
        <dbReference type="PROSITE" id="PS50011"/>
    </source>
</evidence>
<dbReference type="Pfam" id="PF13966">
    <property type="entry name" value="zf-RVT"/>
    <property type="match status" value="1"/>
</dbReference>
<keyword evidence="8" id="KW-0418">Kinase</keyword>
<proteinExistence type="predicted"/>
<evidence type="ECO:0000256" key="1">
    <source>
        <dbReference type="ARBA" id="ARBA00004162"/>
    </source>
</evidence>
<evidence type="ECO:0000256" key="9">
    <source>
        <dbReference type="ARBA" id="ARBA00022840"/>
    </source>
</evidence>
<evidence type="ECO:0000256" key="8">
    <source>
        <dbReference type="ARBA" id="ARBA00022777"/>
    </source>
</evidence>
<feature type="domain" description="Protein kinase" evidence="15">
    <location>
        <begin position="284"/>
        <end position="594"/>
    </location>
</feature>
<dbReference type="FunFam" id="3.80.10.10:FF:000270">
    <property type="entry name" value="Putative LRR receptor-like serine/threonine-protein kinase"/>
    <property type="match status" value="1"/>
</dbReference>
<keyword evidence="7 14" id="KW-0547">Nucleotide-binding</keyword>
<evidence type="ECO:0000256" key="14">
    <source>
        <dbReference type="PROSITE-ProRule" id="PRU10141"/>
    </source>
</evidence>
<reference evidence="16 17" key="1">
    <citation type="journal article" date="2024" name="Plant Biotechnol. J.">
        <title>Dendrobium thyrsiflorum genome and its molecular insights into genes involved in important horticultural traits.</title>
        <authorList>
            <person name="Chen B."/>
            <person name="Wang J.Y."/>
            <person name="Zheng P.J."/>
            <person name="Li K.L."/>
            <person name="Liang Y.M."/>
            <person name="Chen X.F."/>
            <person name="Zhang C."/>
            <person name="Zhao X."/>
            <person name="He X."/>
            <person name="Zhang G.Q."/>
            <person name="Liu Z.J."/>
            <person name="Xu Q."/>
        </authorList>
    </citation>
    <scope>NUCLEOTIDE SEQUENCE [LARGE SCALE GENOMIC DNA]</scope>
    <source>
        <strain evidence="16">GZMU011</strain>
    </source>
</reference>
<dbReference type="InterPro" id="IPR011009">
    <property type="entry name" value="Kinase-like_dom_sf"/>
</dbReference>
<dbReference type="InterPro" id="IPR032675">
    <property type="entry name" value="LRR_dom_sf"/>
</dbReference>
<evidence type="ECO:0000256" key="13">
    <source>
        <dbReference type="ARBA" id="ARBA00023180"/>
    </source>
</evidence>
<dbReference type="PANTHER" id="PTHR48056:SF5">
    <property type="entry name" value="RECEPTOR-LIKE PROTEIN KINASE 2"/>
    <property type="match status" value="1"/>
</dbReference>
<evidence type="ECO:0000256" key="6">
    <source>
        <dbReference type="ARBA" id="ARBA00022737"/>
    </source>
</evidence>
<dbReference type="InterPro" id="IPR000477">
    <property type="entry name" value="RT_dom"/>
</dbReference>
<feature type="binding site" evidence="14">
    <location>
        <position position="312"/>
    </location>
    <ligand>
        <name>ATP</name>
        <dbReference type="ChEBI" id="CHEBI:30616"/>
    </ligand>
</feature>
<dbReference type="Pfam" id="PF07714">
    <property type="entry name" value="PK_Tyr_Ser-Thr"/>
    <property type="match status" value="1"/>
</dbReference>
<dbReference type="Pfam" id="PF00078">
    <property type="entry name" value="RVT_1"/>
    <property type="match status" value="1"/>
</dbReference>
<dbReference type="Proteomes" id="UP001552299">
    <property type="component" value="Unassembled WGS sequence"/>
</dbReference>
<dbReference type="PRINTS" id="PR00019">
    <property type="entry name" value="LEURICHRPT"/>
</dbReference>
<dbReference type="PROSITE" id="PS00107">
    <property type="entry name" value="PROTEIN_KINASE_ATP"/>
    <property type="match status" value="1"/>
</dbReference>
<dbReference type="CDD" id="cd06222">
    <property type="entry name" value="RNase_H_like"/>
    <property type="match status" value="1"/>
</dbReference>
<dbReference type="InterPro" id="IPR044730">
    <property type="entry name" value="RNase_H-like_dom_plant"/>
</dbReference>
<dbReference type="SUPFAM" id="SSF52058">
    <property type="entry name" value="L domain-like"/>
    <property type="match status" value="1"/>
</dbReference>
<keyword evidence="13" id="KW-0325">Glycoprotein</keyword>
<dbReference type="GO" id="GO:0005524">
    <property type="term" value="F:ATP binding"/>
    <property type="evidence" value="ECO:0007669"/>
    <property type="project" value="UniProtKB-UniRule"/>
</dbReference>
<name>A0ABD0V5P0_DENTH</name>
<keyword evidence="12" id="KW-0675">Receptor</keyword>
<dbReference type="InterPro" id="IPR026960">
    <property type="entry name" value="RVT-Znf"/>
</dbReference>
<evidence type="ECO:0000256" key="10">
    <source>
        <dbReference type="ARBA" id="ARBA00022989"/>
    </source>
</evidence>
<dbReference type="Pfam" id="PF13456">
    <property type="entry name" value="RVT_3"/>
    <property type="match status" value="1"/>
</dbReference>
<dbReference type="InterPro" id="IPR000719">
    <property type="entry name" value="Prot_kinase_dom"/>
</dbReference>
<dbReference type="PROSITE" id="PS00108">
    <property type="entry name" value="PROTEIN_KINASE_ST"/>
    <property type="match status" value="1"/>
</dbReference>
<keyword evidence="2" id="KW-0723">Serine/threonine-protein kinase</keyword>
<dbReference type="Gene3D" id="1.10.510.10">
    <property type="entry name" value="Transferase(Phosphotransferase) domain 1"/>
    <property type="match status" value="1"/>
</dbReference>
<comment type="caution">
    <text evidence="16">The sequence shown here is derived from an EMBL/GenBank/DDBJ whole genome shotgun (WGS) entry which is preliminary data.</text>
</comment>
<dbReference type="GO" id="GO:0005886">
    <property type="term" value="C:plasma membrane"/>
    <property type="evidence" value="ECO:0007669"/>
    <property type="project" value="UniProtKB-SubCell"/>
</dbReference>
<keyword evidence="17" id="KW-1185">Reference proteome</keyword>
<gene>
    <name evidence="16" type="ORF">M5K25_012962</name>
</gene>
<protein>
    <recommendedName>
        <fullName evidence="15">Protein kinase domain-containing protein</fullName>
    </recommendedName>
</protein>
<evidence type="ECO:0000256" key="2">
    <source>
        <dbReference type="ARBA" id="ARBA00022527"/>
    </source>
</evidence>
<dbReference type="SUPFAM" id="SSF56112">
    <property type="entry name" value="Protein kinase-like (PK-like)"/>
    <property type="match status" value="1"/>
</dbReference>
<sequence>MSSILPGLVLLQNLTKQLLLSNDISGAIPPDIGQCHSLRLHSLTNQRLAGINFLNLSSNRITGTVSDEIGKFSQLQMLKISNNTLFGELPASLGSITDLLILDASLKKFTGPTIPESLGKLAKLALELLDLSNNHLTGVIPDEPCEIEGLDIALNLRRNMLIGPIPVKISKLGKLSMLDLSYNNLNGNLAELAGLDNLIGLNISNNNFTGYLLDTQLFHQRSASDLAGNEGLCTHDGDVCFMSSNVTCVTSTAKKSWRLHKLKLAIILLITITVAMVEQLVSSLVDANIIGKGCSGIVYRVSMCNGEVIPVKKLWLSIGRVVAMSKEEETSVRVRDSFSAEVRRLGAIRHKNIIRFLGCCWNRRTRLMMYDYMANGSLGGLLHDRNKCPLEWDLRYQIILGAAQGLAYLQQDCIPPIVHKDIKANNTLIGLDFEPYITDFGLAKLVEEGDFARSSNTITGSYGYIELFGSSWSVCKRRTYWIEAKCGFTQGYPLSPYLYILCSQLLSYAIHQRGAELGVKISPKFEKITHLLYADDILVLSNATLRSARCLKNILKKFCGWTGQSVNIMKSQIIFAKSVRGNCKKKISKKLGFLIVNEMHYLGVKLVVRRPLKSDFRSIIDHALTKLNAWGSRSLSMAGSVLLIKSSLLSLPIFLSTLTLVPKSILHNLDKLCRDFLWNKDKVRKGLHYIAWDELCKPKLLGGLGIHSSIAKIGPLSSRITWRFIHNPNLLCNRIIISKYGNDVWNGKFRRGNSPTWKILLDGANYLKHIIRWKISNGIKVNAMEDTWILDKPISKWPTFVNCIDLQDQSVHNLLAEDGSWNNKVLPKFFNKDLIEIITSIKLFPEENGDQIELIKQHARISISALVYEAWMETHCYVSETQSIEILNYFRKFKLMSKVEMFWWRHCKNGIPTNSFLNYRGFIQSSLCPCDCNESENLDHVAVSCLQVLKIINKLNCWGFPVPTFDLFSKCLIELKRLSIENLNIVKLYCTTIYYSWKRRNQIKLGVESSSINFLASNVLAAISHSYNNLRNWDTNLLWESVHTWRPPPLDWIKINVDATLQRSYNAGIGAIIRDHKGCFLYAFGNNLKHWDITNLELQAILAIREHLQRWMLLQKGVIIEGDNKNVIKWIEDSL</sequence>
<keyword evidence="6" id="KW-0677">Repeat</keyword>
<organism evidence="16 17">
    <name type="scientific">Dendrobium thyrsiflorum</name>
    <name type="common">Pinecone-like raceme dendrobium</name>
    <name type="synonym">Orchid</name>
    <dbReference type="NCBI Taxonomy" id="117978"/>
    <lineage>
        <taxon>Eukaryota</taxon>
        <taxon>Viridiplantae</taxon>
        <taxon>Streptophyta</taxon>
        <taxon>Embryophyta</taxon>
        <taxon>Tracheophyta</taxon>
        <taxon>Spermatophyta</taxon>
        <taxon>Magnoliopsida</taxon>
        <taxon>Liliopsida</taxon>
        <taxon>Asparagales</taxon>
        <taxon>Orchidaceae</taxon>
        <taxon>Epidendroideae</taxon>
        <taxon>Malaxideae</taxon>
        <taxon>Dendrobiinae</taxon>
        <taxon>Dendrobium</taxon>
    </lineage>
</organism>
<dbReference type="EMBL" id="JANQDX010000010">
    <property type="protein sequence ID" value="KAL0917861.1"/>
    <property type="molecule type" value="Genomic_DNA"/>
</dbReference>
<keyword evidence="11" id="KW-0472">Membrane</keyword>
<dbReference type="InterPro" id="IPR017441">
    <property type="entry name" value="Protein_kinase_ATP_BS"/>
</dbReference>